<sequence>MKRLLSLVFSLSLVVPIVACGNGQSASPASTPAATPATAAKPTTEAANLQGKIVFGTHRTDIAETKIKALADEFMKANPGVQVTIESYKDWKQILKTRAAASELPDVTIALPEITKADLPKYYMPLDDLGYNKDNLWFHASGLGDDGKLYKVNSGAAYLGVVYSKTAFQAAGITKTPTTTDELFAAFQKLKDKGIIPLGTGFKDAFTLDPYFFQYTHVSTGNANWRNDLIAKAGDLFNSEFLKGFNLARDAYQKGFTEPDLMSANWEQTKKDLAAGKVGMMFMADWLVPQLIDLGAKSDAVGMFPHPGSKAVYVGPDKPFVVSKNTKYPEASKAFVKFMLTNSRYAQASGVNSSIKQDKAVIPGVEELLSSKLPIIEDTAVDIKFQETLNKSQINLSQVVQEFMLSKNTDDVVKKYNEKWQKARMEVLGK</sequence>
<evidence type="ECO:0000256" key="5">
    <source>
        <dbReference type="ARBA" id="ARBA00023288"/>
    </source>
</evidence>
<dbReference type="Pfam" id="PF01547">
    <property type="entry name" value="SBP_bac_1"/>
    <property type="match status" value="1"/>
</dbReference>
<dbReference type="RefSeq" id="WP_310499795.1">
    <property type="nucleotide sequence ID" value="NZ_JAVDSB010000005.1"/>
</dbReference>
<keyword evidence="1" id="KW-1003">Cell membrane</keyword>
<dbReference type="PANTHER" id="PTHR43649">
    <property type="entry name" value="ARABINOSE-BINDING PROTEIN-RELATED"/>
    <property type="match status" value="1"/>
</dbReference>
<evidence type="ECO:0000313" key="8">
    <source>
        <dbReference type="Proteomes" id="UP001267290"/>
    </source>
</evidence>
<proteinExistence type="predicted"/>
<evidence type="ECO:0000256" key="6">
    <source>
        <dbReference type="SAM" id="SignalP"/>
    </source>
</evidence>
<comment type="caution">
    <text evidence="7">The sequence shown here is derived from an EMBL/GenBank/DDBJ whole genome shotgun (WGS) entry which is preliminary data.</text>
</comment>
<evidence type="ECO:0000313" key="7">
    <source>
        <dbReference type="EMBL" id="MDR6552253.1"/>
    </source>
</evidence>
<dbReference type="SUPFAM" id="SSF53850">
    <property type="entry name" value="Periplasmic binding protein-like II"/>
    <property type="match status" value="1"/>
</dbReference>
<keyword evidence="8" id="KW-1185">Reference proteome</keyword>
<evidence type="ECO:0000256" key="3">
    <source>
        <dbReference type="ARBA" id="ARBA00023136"/>
    </source>
</evidence>
<dbReference type="PANTHER" id="PTHR43649:SF33">
    <property type="entry name" value="POLYGALACTURONAN_RHAMNOGALACTURONAN-BINDING PROTEIN YTCQ"/>
    <property type="match status" value="1"/>
</dbReference>
<keyword evidence="2 6" id="KW-0732">Signal</keyword>
<dbReference type="InterPro" id="IPR050490">
    <property type="entry name" value="Bact_solute-bd_prot1"/>
</dbReference>
<dbReference type="Gene3D" id="3.40.190.10">
    <property type="entry name" value="Periplasmic binding protein-like II"/>
    <property type="match status" value="2"/>
</dbReference>
<evidence type="ECO:0000256" key="2">
    <source>
        <dbReference type="ARBA" id="ARBA00022729"/>
    </source>
</evidence>
<keyword evidence="4" id="KW-0564">Palmitate</keyword>
<gene>
    <name evidence="7" type="ORF">J2736_003455</name>
</gene>
<keyword evidence="5" id="KW-0449">Lipoprotein</keyword>
<keyword evidence="3" id="KW-0472">Membrane</keyword>
<feature type="chain" id="PRO_5047375394" evidence="6">
    <location>
        <begin position="20"/>
        <end position="430"/>
    </location>
</feature>
<name>A0ABU1NXM1_9BACL</name>
<dbReference type="Proteomes" id="UP001267290">
    <property type="component" value="Unassembled WGS sequence"/>
</dbReference>
<evidence type="ECO:0000256" key="1">
    <source>
        <dbReference type="ARBA" id="ARBA00022475"/>
    </source>
</evidence>
<protein>
    <submittedName>
        <fullName evidence="7">Raffinose/stachyose/melibiose transport system substrate-binding protein</fullName>
    </submittedName>
</protein>
<dbReference type="EMBL" id="JAVDSB010000005">
    <property type="protein sequence ID" value="MDR6552253.1"/>
    <property type="molecule type" value="Genomic_DNA"/>
</dbReference>
<evidence type="ECO:0000256" key="4">
    <source>
        <dbReference type="ARBA" id="ARBA00023139"/>
    </source>
</evidence>
<dbReference type="InterPro" id="IPR006059">
    <property type="entry name" value="SBP"/>
</dbReference>
<accession>A0ABU1NXM1</accession>
<feature type="signal peptide" evidence="6">
    <location>
        <begin position="1"/>
        <end position="19"/>
    </location>
</feature>
<organism evidence="7 8">
    <name type="scientific">Paenibacillus qinlingensis</name>
    <dbReference type="NCBI Taxonomy" id="1837343"/>
    <lineage>
        <taxon>Bacteria</taxon>
        <taxon>Bacillati</taxon>
        <taxon>Bacillota</taxon>
        <taxon>Bacilli</taxon>
        <taxon>Bacillales</taxon>
        <taxon>Paenibacillaceae</taxon>
        <taxon>Paenibacillus</taxon>
    </lineage>
</organism>
<reference evidence="7 8" key="1">
    <citation type="submission" date="2023-07" db="EMBL/GenBank/DDBJ databases">
        <title>Sorghum-associated microbial communities from plants grown in Nebraska, USA.</title>
        <authorList>
            <person name="Schachtman D."/>
        </authorList>
    </citation>
    <scope>NUCLEOTIDE SEQUENCE [LARGE SCALE GENOMIC DNA]</scope>
    <source>
        <strain evidence="7 8">CC258</strain>
    </source>
</reference>